<comment type="caution">
    <text evidence="2">The sequence shown here is derived from an EMBL/GenBank/DDBJ whole genome shotgun (WGS) entry which is preliminary data.</text>
</comment>
<organism evidence="2 3">
    <name type="scientific">Collybiopsis confluens</name>
    <dbReference type="NCBI Taxonomy" id="2823264"/>
    <lineage>
        <taxon>Eukaryota</taxon>
        <taxon>Fungi</taxon>
        <taxon>Dikarya</taxon>
        <taxon>Basidiomycota</taxon>
        <taxon>Agaricomycotina</taxon>
        <taxon>Agaricomycetes</taxon>
        <taxon>Agaricomycetidae</taxon>
        <taxon>Agaricales</taxon>
        <taxon>Marasmiineae</taxon>
        <taxon>Omphalotaceae</taxon>
        <taxon>Collybiopsis</taxon>
    </lineage>
</organism>
<reference evidence="2 3" key="1">
    <citation type="journal article" date="2020" name="ISME J.">
        <title>Uncovering the hidden diversity of litter-decomposition mechanisms in mushroom-forming fungi.</title>
        <authorList>
            <person name="Floudas D."/>
            <person name="Bentzer J."/>
            <person name="Ahren D."/>
            <person name="Johansson T."/>
            <person name="Persson P."/>
            <person name="Tunlid A."/>
        </authorList>
    </citation>
    <scope>NUCLEOTIDE SEQUENCE [LARGE SCALE GENOMIC DNA]</scope>
    <source>
        <strain evidence="2 3">CBS 406.79</strain>
    </source>
</reference>
<dbReference type="Proteomes" id="UP000518752">
    <property type="component" value="Unassembled WGS sequence"/>
</dbReference>
<gene>
    <name evidence="2" type="ORF">D9757_001748</name>
</gene>
<keyword evidence="3" id="KW-1185">Reference proteome</keyword>
<evidence type="ECO:0000313" key="3">
    <source>
        <dbReference type="Proteomes" id="UP000518752"/>
    </source>
</evidence>
<name>A0A8H5MFB1_9AGAR</name>
<feature type="region of interest" description="Disordered" evidence="1">
    <location>
        <begin position="1"/>
        <end position="22"/>
    </location>
</feature>
<proteinExistence type="predicted"/>
<accession>A0A8H5MFB1</accession>
<dbReference type="OrthoDB" id="2996338at2759"/>
<sequence length="228" mass="24421">MRRNRSGSDSSSTGRAINLGTPGLKDVLKIPSLSSEHQLGLTDLLPPSPSAMANARVFTPSPSHLNSSTTFNASALLPQSNLKENGVPFSLGLPRTSSPPSFDLRSTPVDITSFPYSQSHTYSHNLSSSLASITSLPGSSVLPILRPLDYSVLGSVESTQAELARTIDDLSKCLSVVETGLTSMLETVYANTIEEEQEDTVDTVMTDSEADQEQDSYFMYNNSISING</sequence>
<dbReference type="AlphaFoldDB" id="A0A8H5MFB1"/>
<evidence type="ECO:0000313" key="2">
    <source>
        <dbReference type="EMBL" id="KAF5391913.1"/>
    </source>
</evidence>
<protein>
    <submittedName>
        <fullName evidence="2">Uncharacterized protein</fullName>
    </submittedName>
</protein>
<evidence type="ECO:0000256" key="1">
    <source>
        <dbReference type="SAM" id="MobiDB-lite"/>
    </source>
</evidence>
<dbReference type="EMBL" id="JAACJN010000008">
    <property type="protein sequence ID" value="KAF5391913.1"/>
    <property type="molecule type" value="Genomic_DNA"/>
</dbReference>